<feature type="compositionally biased region" description="Basic and acidic residues" evidence="10">
    <location>
        <begin position="18"/>
        <end position="28"/>
    </location>
</feature>
<sequence>MPKKRATRMQGAKSKPKVQLDRVGEDLSEEEKGKKLDVYLQDLKIRVSEQNRKLAKDLENMLSLIDKKFLWDLSRLPIAVRKMTLEEFISCGGTVDLAEKHLDIQEDNMSSLTLSAMKIGKLSHLQPHIFETISEEEGATPSCTFTQPRTAARRGRPAMNTPMSHMMKTPAMGRSMSATGWETPLVTPKFDPRLPMTGNMKRAAKPGEIIMSMGGSPIQNPTRLGGKGNIRKRGKTLTVDVDPECELENLVIPDNIPKAQLSQLVGVLQDFIKKAKN</sequence>
<dbReference type="AlphaFoldDB" id="A0A210PT53"/>
<evidence type="ECO:0000256" key="3">
    <source>
        <dbReference type="ARBA" id="ARBA00009914"/>
    </source>
</evidence>
<comment type="subcellular location">
    <subcellularLocation>
        <location evidence="2">Chromosome</location>
        <location evidence="2">Centromere</location>
    </subcellularLocation>
    <subcellularLocation>
        <location evidence="1">Nucleus</location>
    </subcellularLocation>
</comment>
<comment type="caution">
    <text evidence="13">The sequence shown here is derived from an EMBL/GenBank/DDBJ whole genome shotgun (WGS) entry which is preliminary data.</text>
</comment>
<protein>
    <submittedName>
        <fullName evidence="13">Borealin</fullName>
    </submittedName>
</protein>
<keyword evidence="8" id="KW-0131">Cell cycle</keyword>
<keyword evidence="7" id="KW-0539">Nucleus</keyword>
<evidence type="ECO:0000256" key="4">
    <source>
        <dbReference type="ARBA" id="ARBA00022454"/>
    </source>
</evidence>
<gene>
    <name evidence="13" type="ORF">KP79_PYT13565</name>
</gene>
<dbReference type="PANTHER" id="PTHR16040:SF7">
    <property type="entry name" value="AUSTRALIN, ISOFORM A-RELATED"/>
    <property type="match status" value="1"/>
</dbReference>
<evidence type="ECO:0000256" key="7">
    <source>
        <dbReference type="ARBA" id="ARBA00023242"/>
    </source>
</evidence>
<evidence type="ECO:0000256" key="5">
    <source>
        <dbReference type="ARBA" id="ARBA00022618"/>
    </source>
</evidence>
<evidence type="ECO:0000256" key="8">
    <source>
        <dbReference type="ARBA" id="ARBA00023306"/>
    </source>
</evidence>
<dbReference type="Gene3D" id="6.10.250.1900">
    <property type="match status" value="1"/>
</dbReference>
<keyword evidence="4" id="KW-0158">Chromosome</keyword>
<comment type="similarity">
    <text evidence="3">Belongs to the borealin family.</text>
</comment>
<dbReference type="InterPro" id="IPR046466">
    <property type="entry name" value="Borealin_C"/>
</dbReference>
<evidence type="ECO:0000259" key="11">
    <source>
        <dbReference type="Pfam" id="PF10444"/>
    </source>
</evidence>
<dbReference type="Pfam" id="PF10512">
    <property type="entry name" value="Borealin"/>
    <property type="match status" value="1"/>
</dbReference>
<accession>A0A210PT53</accession>
<dbReference type="GO" id="GO:0051301">
    <property type="term" value="P:cell division"/>
    <property type="evidence" value="ECO:0007669"/>
    <property type="project" value="UniProtKB-KW"/>
</dbReference>
<evidence type="ECO:0000256" key="2">
    <source>
        <dbReference type="ARBA" id="ARBA00004584"/>
    </source>
</evidence>
<evidence type="ECO:0000259" key="12">
    <source>
        <dbReference type="Pfam" id="PF10512"/>
    </source>
</evidence>
<dbReference type="Pfam" id="PF10444">
    <property type="entry name" value="Nbl1_Borealin_N"/>
    <property type="match status" value="1"/>
</dbReference>
<keyword evidence="6" id="KW-0498">Mitosis</keyword>
<keyword evidence="14" id="KW-1185">Reference proteome</keyword>
<evidence type="ECO:0000313" key="13">
    <source>
        <dbReference type="EMBL" id="OWF39636.1"/>
    </source>
</evidence>
<feature type="region of interest" description="Disordered" evidence="10">
    <location>
        <begin position="140"/>
        <end position="165"/>
    </location>
</feature>
<dbReference type="GO" id="GO:0000775">
    <property type="term" value="C:chromosome, centromeric region"/>
    <property type="evidence" value="ECO:0007669"/>
    <property type="project" value="UniProtKB-SubCell"/>
</dbReference>
<feature type="domain" description="Borealin N-terminal" evidence="11">
    <location>
        <begin position="35"/>
        <end position="89"/>
    </location>
</feature>
<keyword evidence="5" id="KW-0132">Cell division</keyword>
<organism evidence="13 14">
    <name type="scientific">Mizuhopecten yessoensis</name>
    <name type="common">Japanese scallop</name>
    <name type="synonym">Patinopecten yessoensis</name>
    <dbReference type="NCBI Taxonomy" id="6573"/>
    <lineage>
        <taxon>Eukaryota</taxon>
        <taxon>Metazoa</taxon>
        <taxon>Spiralia</taxon>
        <taxon>Lophotrochozoa</taxon>
        <taxon>Mollusca</taxon>
        <taxon>Bivalvia</taxon>
        <taxon>Autobranchia</taxon>
        <taxon>Pteriomorphia</taxon>
        <taxon>Pectinida</taxon>
        <taxon>Pectinoidea</taxon>
        <taxon>Pectinidae</taxon>
        <taxon>Mizuhopecten</taxon>
    </lineage>
</organism>
<feature type="region of interest" description="Disordered" evidence="10">
    <location>
        <begin position="1"/>
        <end position="28"/>
    </location>
</feature>
<name>A0A210PT53_MIZYE</name>
<dbReference type="GO" id="GO:0005634">
    <property type="term" value="C:nucleus"/>
    <property type="evidence" value="ECO:0007669"/>
    <property type="project" value="UniProtKB-SubCell"/>
</dbReference>
<dbReference type="GO" id="GO:0051233">
    <property type="term" value="C:spindle midzone"/>
    <property type="evidence" value="ECO:0007669"/>
    <property type="project" value="TreeGrafter"/>
</dbReference>
<evidence type="ECO:0000256" key="10">
    <source>
        <dbReference type="SAM" id="MobiDB-lite"/>
    </source>
</evidence>
<reference evidence="13 14" key="1">
    <citation type="journal article" date="2017" name="Nat. Ecol. Evol.">
        <title>Scallop genome provides insights into evolution of bilaterian karyotype and development.</title>
        <authorList>
            <person name="Wang S."/>
            <person name="Zhang J."/>
            <person name="Jiao W."/>
            <person name="Li J."/>
            <person name="Xun X."/>
            <person name="Sun Y."/>
            <person name="Guo X."/>
            <person name="Huan P."/>
            <person name="Dong B."/>
            <person name="Zhang L."/>
            <person name="Hu X."/>
            <person name="Sun X."/>
            <person name="Wang J."/>
            <person name="Zhao C."/>
            <person name="Wang Y."/>
            <person name="Wang D."/>
            <person name="Huang X."/>
            <person name="Wang R."/>
            <person name="Lv J."/>
            <person name="Li Y."/>
            <person name="Zhang Z."/>
            <person name="Liu B."/>
            <person name="Lu W."/>
            <person name="Hui Y."/>
            <person name="Liang J."/>
            <person name="Zhou Z."/>
            <person name="Hou R."/>
            <person name="Li X."/>
            <person name="Liu Y."/>
            <person name="Li H."/>
            <person name="Ning X."/>
            <person name="Lin Y."/>
            <person name="Zhao L."/>
            <person name="Xing Q."/>
            <person name="Dou J."/>
            <person name="Li Y."/>
            <person name="Mao J."/>
            <person name="Guo H."/>
            <person name="Dou H."/>
            <person name="Li T."/>
            <person name="Mu C."/>
            <person name="Jiang W."/>
            <person name="Fu Q."/>
            <person name="Fu X."/>
            <person name="Miao Y."/>
            <person name="Liu J."/>
            <person name="Yu Q."/>
            <person name="Li R."/>
            <person name="Liao H."/>
            <person name="Li X."/>
            <person name="Kong Y."/>
            <person name="Jiang Z."/>
            <person name="Chourrout D."/>
            <person name="Li R."/>
            <person name="Bao Z."/>
        </authorList>
    </citation>
    <scope>NUCLEOTIDE SEQUENCE [LARGE SCALE GENOMIC DNA]</scope>
    <source>
        <strain evidence="13 14">PY_sf001</strain>
    </source>
</reference>
<dbReference type="STRING" id="6573.A0A210PT53"/>
<dbReference type="PANTHER" id="PTHR16040">
    <property type="entry name" value="AUSTRALIN, ISOFORM A-RELATED"/>
    <property type="match status" value="1"/>
</dbReference>
<dbReference type="GO" id="GO:0000070">
    <property type="term" value="P:mitotic sister chromatid segregation"/>
    <property type="evidence" value="ECO:0007669"/>
    <property type="project" value="TreeGrafter"/>
</dbReference>
<proteinExistence type="inferred from homology"/>
<keyword evidence="9" id="KW-0137">Centromere</keyword>
<evidence type="ECO:0000256" key="9">
    <source>
        <dbReference type="ARBA" id="ARBA00023328"/>
    </source>
</evidence>
<dbReference type="EMBL" id="NEDP02005518">
    <property type="protein sequence ID" value="OWF39636.1"/>
    <property type="molecule type" value="Genomic_DNA"/>
</dbReference>
<dbReference type="Proteomes" id="UP000242188">
    <property type="component" value="Unassembled WGS sequence"/>
</dbReference>
<feature type="domain" description="Borealin C-terminal" evidence="12">
    <location>
        <begin position="153"/>
        <end position="222"/>
    </location>
</feature>
<dbReference type="OrthoDB" id="6360905at2759"/>
<dbReference type="GO" id="GO:0032133">
    <property type="term" value="C:chromosome passenger complex"/>
    <property type="evidence" value="ECO:0007669"/>
    <property type="project" value="TreeGrafter"/>
</dbReference>
<dbReference type="InterPro" id="IPR018867">
    <property type="entry name" value="Cell_div_borealin"/>
</dbReference>
<dbReference type="InterPro" id="IPR018851">
    <property type="entry name" value="Borealin_N"/>
</dbReference>
<evidence type="ECO:0000256" key="1">
    <source>
        <dbReference type="ARBA" id="ARBA00004123"/>
    </source>
</evidence>
<evidence type="ECO:0000313" key="14">
    <source>
        <dbReference type="Proteomes" id="UP000242188"/>
    </source>
</evidence>
<evidence type="ECO:0000256" key="6">
    <source>
        <dbReference type="ARBA" id="ARBA00022776"/>
    </source>
</evidence>